<dbReference type="GO" id="GO:0005524">
    <property type="term" value="F:ATP binding"/>
    <property type="evidence" value="ECO:0007669"/>
    <property type="project" value="UniProtKB-KW"/>
</dbReference>
<feature type="region of interest" description="Disordered" evidence="1">
    <location>
        <begin position="1"/>
        <end position="32"/>
    </location>
</feature>
<dbReference type="InterPro" id="IPR027417">
    <property type="entry name" value="P-loop_NTPase"/>
</dbReference>
<organism evidence="3 4">
    <name type="scientific">Halocatena marina</name>
    <dbReference type="NCBI Taxonomy" id="2934937"/>
    <lineage>
        <taxon>Archaea</taxon>
        <taxon>Methanobacteriati</taxon>
        <taxon>Methanobacteriota</taxon>
        <taxon>Stenosarchaea group</taxon>
        <taxon>Halobacteria</taxon>
        <taxon>Halobacteriales</taxon>
        <taxon>Natronomonadaceae</taxon>
        <taxon>Halocatena</taxon>
    </lineage>
</organism>
<evidence type="ECO:0000313" key="3">
    <source>
        <dbReference type="EMBL" id="MFC7189814.1"/>
    </source>
</evidence>
<keyword evidence="3" id="KW-0547">Nucleotide-binding</keyword>
<keyword evidence="3" id="KW-0067">ATP-binding</keyword>
<dbReference type="InterPro" id="IPR003439">
    <property type="entry name" value="ABC_transporter-like_ATP-bd"/>
</dbReference>
<keyword evidence="4" id="KW-1185">Reference proteome</keyword>
<evidence type="ECO:0000313" key="4">
    <source>
        <dbReference type="Proteomes" id="UP001596417"/>
    </source>
</evidence>
<feature type="compositionally biased region" description="Polar residues" evidence="1">
    <location>
        <begin position="60"/>
        <end position="71"/>
    </location>
</feature>
<dbReference type="RefSeq" id="WP_390205240.1">
    <property type="nucleotide sequence ID" value="NZ_JBHSZC010000001.1"/>
</dbReference>
<gene>
    <name evidence="3" type="ORF">ACFQL7_08050</name>
</gene>
<reference evidence="3 4" key="1">
    <citation type="journal article" date="2019" name="Int. J. Syst. Evol. Microbiol.">
        <title>The Global Catalogue of Microorganisms (GCM) 10K type strain sequencing project: providing services to taxonomists for standard genome sequencing and annotation.</title>
        <authorList>
            <consortium name="The Broad Institute Genomics Platform"/>
            <consortium name="The Broad Institute Genome Sequencing Center for Infectious Disease"/>
            <person name="Wu L."/>
            <person name="Ma J."/>
        </authorList>
    </citation>
    <scope>NUCLEOTIDE SEQUENCE [LARGE SCALE GENOMIC DNA]</scope>
    <source>
        <strain evidence="3 4">RDMS1</strain>
    </source>
</reference>
<dbReference type="AlphaFoldDB" id="A0ABD5YP88"/>
<feature type="region of interest" description="Disordered" evidence="1">
    <location>
        <begin position="52"/>
        <end position="80"/>
    </location>
</feature>
<evidence type="ECO:0000259" key="2">
    <source>
        <dbReference type="Pfam" id="PF00005"/>
    </source>
</evidence>
<comment type="caution">
    <text evidence="3">The sequence shown here is derived from an EMBL/GenBank/DDBJ whole genome shotgun (WGS) entry which is preliminary data.</text>
</comment>
<dbReference type="SUPFAM" id="SSF52540">
    <property type="entry name" value="P-loop containing nucleoside triphosphate hydrolases"/>
    <property type="match status" value="1"/>
</dbReference>
<dbReference type="Pfam" id="PF00005">
    <property type="entry name" value="ABC_tran"/>
    <property type="match status" value="1"/>
</dbReference>
<evidence type="ECO:0000256" key="1">
    <source>
        <dbReference type="SAM" id="MobiDB-lite"/>
    </source>
</evidence>
<dbReference type="Gene3D" id="3.40.50.300">
    <property type="entry name" value="P-loop containing nucleotide triphosphate hydrolases"/>
    <property type="match status" value="1"/>
</dbReference>
<feature type="domain" description="ABC transporter" evidence="2">
    <location>
        <begin position="11"/>
        <end position="55"/>
    </location>
</feature>
<dbReference type="EMBL" id="JBHTAX010000001">
    <property type="protein sequence ID" value="MFC7189814.1"/>
    <property type="molecule type" value="Genomic_DNA"/>
</dbReference>
<name>A0ABD5YP88_9EURY</name>
<accession>A0ABD5YP88</accession>
<protein>
    <submittedName>
        <fullName evidence="3">ATP-binding cassette domain-containing protein</fullName>
    </submittedName>
</protein>
<sequence>MSRCWACSPNLKPSGTKNERSEQRAETLSSGECQMLPMVRALMPNPAVLLIDEPSAGQHHGSSTERSTTSNKLDRPAPPC</sequence>
<dbReference type="Proteomes" id="UP001596417">
    <property type="component" value="Unassembled WGS sequence"/>
</dbReference>
<proteinExistence type="predicted"/>